<name>A0A9D4BIW0_DREPO</name>
<dbReference type="EMBL" id="JAIWYP010000016">
    <property type="protein sequence ID" value="KAH3696577.1"/>
    <property type="molecule type" value="Genomic_DNA"/>
</dbReference>
<proteinExistence type="predicted"/>
<dbReference type="Proteomes" id="UP000828390">
    <property type="component" value="Unassembled WGS sequence"/>
</dbReference>
<comment type="caution">
    <text evidence="1">The sequence shown here is derived from an EMBL/GenBank/DDBJ whole genome shotgun (WGS) entry which is preliminary data.</text>
</comment>
<dbReference type="AlphaFoldDB" id="A0A9D4BIW0"/>
<evidence type="ECO:0000313" key="2">
    <source>
        <dbReference type="Proteomes" id="UP000828390"/>
    </source>
</evidence>
<evidence type="ECO:0008006" key="3">
    <source>
        <dbReference type="Google" id="ProtNLM"/>
    </source>
</evidence>
<evidence type="ECO:0000313" key="1">
    <source>
        <dbReference type="EMBL" id="KAH3696577.1"/>
    </source>
</evidence>
<protein>
    <recommendedName>
        <fullName evidence="3">B box-type domain-containing protein</fullName>
    </recommendedName>
</protein>
<sequence>MEESNSIHCVPCICKNETNSANGLCIDCTEYLCSNCCWYHMKNKITRQHVIVKQPDMPTDVEPFTDMKKLTQCEMHPDSLYEFKCADHEQLISSRYHETCQRIEDLCEGANMSEQMSGLTETLQILLDLSHELILTFEKRCS</sequence>
<dbReference type="Gene3D" id="3.30.160.60">
    <property type="entry name" value="Classic Zinc Finger"/>
    <property type="match status" value="1"/>
</dbReference>
<accession>A0A9D4BIW0</accession>
<keyword evidence="2" id="KW-1185">Reference proteome</keyword>
<reference evidence="1" key="2">
    <citation type="submission" date="2020-11" db="EMBL/GenBank/DDBJ databases">
        <authorList>
            <person name="McCartney M.A."/>
            <person name="Auch B."/>
            <person name="Kono T."/>
            <person name="Mallez S."/>
            <person name="Becker A."/>
            <person name="Gohl D.M."/>
            <person name="Silverstein K.A.T."/>
            <person name="Koren S."/>
            <person name="Bechman K.B."/>
            <person name="Herman A."/>
            <person name="Abrahante J.E."/>
            <person name="Garbe J."/>
        </authorList>
    </citation>
    <scope>NUCLEOTIDE SEQUENCE</scope>
    <source>
        <strain evidence="1">Duluth1</strain>
        <tissue evidence="1">Whole animal</tissue>
    </source>
</reference>
<reference evidence="1" key="1">
    <citation type="journal article" date="2019" name="bioRxiv">
        <title>The Genome of the Zebra Mussel, Dreissena polymorpha: A Resource for Invasive Species Research.</title>
        <authorList>
            <person name="McCartney M.A."/>
            <person name="Auch B."/>
            <person name="Kono T."/>
            <person name="Mallez S."/>
            <person name="Zhang Y."/>
            <person name="Obille A."/>
            <person name="Becker A."/>
            <person name="Abrahante J.E."/>
            <person name="Garbe J."/>
            <person name="Badalamenti J.P."/>
            <person name="Herman A."/>
            <person name="Mangelson H."/>
            <person name="Liachko I."/>
            <person name="Sullivan S."/>
            <person name="Sone E.D."/>
            <person name="Koren S."/>
            <person name="Silverstein K.A.T."/>
            <person name="Beckman K.B."/>
            <person name="Gohl D.M."/>
        </authorList>
    </citation>
    <scope>NUCLEOTIDE SEQUENCE</scope>
    <source>
        <strain evidence="1">Duluth1</strain>
        <tissue evidence="1">Whole animal</tissue>
    </source>
</reference>
<gene>
    <name evidence="1" type="ORF">DPMN_084053</name>
</gene>
<organism evidence="1 2">
    <name type="scientific">Dreissena polymorpha</name>
    <name type="common">Zebra mussel</name>
    <name type="synonym">Mytilus polymorpha</name>
    <dbReference type="NCBI Taxonomy" id="45954"/>
    <lineage>
        <taxon>Eukaryota</taxon>
        <taxon>Metazoa</taxon>
        <taxon>Spiralia</taxon>
        <taxon>Lophotrochozoa</taxon>
        <taxon>Mollusca</taxon>
        <taxon>Bivalvia</taxon>
        <taxon>Autobranchia</taxon>
        <taxon>Heteroconchia</taxon>
        <taxon>Euheterodonta</taxon>
        <taxon>Imparidentia</taxon>
        <taxon>Neoheterodontei</taxon>
        <taxon>Myida</taxon>
        <taxon>Dreissenoidea</taxon>
        <taxon>Dreissenidae</taxon>
        <taxon>Dreissena</taxon>
    </lineage>
</organism>